<dbReference type="SUPFAM" id="SSF54593">
    <property type="entry name" value="Glyoxalase/Bleomycin resistance protein/Dihydroxybiphenyl dioxygenase"/>
    <property type="match status" value="1"/>
</dbReference>
<dbReference type="Proteomes" id="UP000494201">
    <property type="component" value="Unassembled WGS sequence"/>
</dbReference>
<evidence type="ECO:0000259" key="1">
    <source>
        <dbReference type="PROSITE" id="PS50931"/>
    </source>
</evidence>
<keyword evidence="2" id="KW-0560">Oxidoreductase</keyword>
<dbReference type="AlphaFoldDB" id="A0A6P2G719"/>
<evidence type="ECO:0000313" key="3">
    <source>
        <dbReference type="Proteomes" id="UP000494201"/>
    </source>
</evidence>
<dbReference type="InterPro" id="IPR000847">
    <property type="entry name" value="LysR_HTH_N"/>
</dbReference>
<dbReference type="InterPro" id="IPR029068">
    <property type="entry name" value="Glyas_Bleomycin-R_OHBP_Dase"/>
</dbReference>
<accession>A0A6P2G719</accession>
<name>A0A6P2G719_9BURK</name>
<dbReference type="GO" id="GO:0003700">
    <property type="term" value="F:DNA-binding transcription factor activity"/>
    <property type="evidence" value="ECO:0007669"/>
    <property type="project" value="InterPro"/>
</dbReference>
<dbReference type="EMBL" id="CABVLY010000004">
    <property type="protein sequence ID" value="VVU48774.1"/>
    <property type="molecule type" value="Genomic_DNA"/>
</dbReference>
<proteinExistence type="predicted"/>
<sequence length="138" mass="15413">MSAPKAYLEHVLGMTMREIDGMREAPRQYWTRGGLQFISAPRHEGTEGRLAYPGVMCEDIEAAIAAAQAFGVTELPQGRNWLRLPDGLVVELINEYNEGVAFDNTDVNTVELPDLKRLRLFDLLYDVCSVTRAAEQLG</sequence>
<gene>
    <name evidence="2" type="ORF">BAN20980_01473</name>
</gene>
<feature type="domain" description="HTH lysR-type" evidence="1">
    <location>
        <begin position="113"/>
        <end position="138"/>
    </location>
</feature>
<organism evidence="2 3">
    <name type="scientific">Burkholderia anthina</name>
    <dbReference type="NCBI Taxonomy" id="179879"/>
    <lineage>
        <taxon>Bacteria</taxon>
        <taxon>Pseudomonadati</taxon>
        <taxon>Pseudomonadota</taxon>
        <taxon>Betaproteobacteria</taxon>
        <taxon>Burkholderiales</taxon>
        <taxon>Burkholderiaceae</taxon>
        <taxon>Burkholderia</taxon>
        <taxon>Burkholderia cepacia complex</taxon>
    </lineage>
</organism>
<reference evidence="2 3" key="1">
    <citation type="submission" date="2019-09" db="EMBL/GenBank/DDBJ databases">
        <authorList>
            <person name="Depoorter E."/>
        </authorList>
    </citation>
    <scope>NUCLEOTIDE SEQUENCE [LARGE SCALE GENOMIC DNA]</scope>
    <source>
        <strain evidence="2">LMG 20980</strain>
    </source>
</reference>
<keyword evidence="2" id="KW-0223">Dioxygenase</keyword>
<protein>
    <submittedName>
        <fullName evidence="2">Glyoxalase/bleomycin resistance protein/dioxygenase</fullName>
    </submittedName>
</protein>
<dbReference type="PROSITE" id="PS50931">
    <property type="entry name" value="HTH_LYSR"/>
    <property type="match status" value="1"/>
</dbReference>
<evidence type="ECO:0000313" key="2">
    <source>
        <dbReference type="EMBL" id="VVU48774.1"/>
    </source>
</evidence>
<dbReference type="GO" id="GO:0051213">
    <property type="term" value="F:dioxygenase activity"/>
    <property type="evidence" value="ECO:0007669"/>
    <property type="project" value="UniProtKB-KW"/>
</dbReference>